<proteinExistence type="predicted"/>
<comment type="caution">
    <text evidence="1">The sequence shown here is derived from an EMBL/GenBank/DDBJ whole genome shotgun (WGS) entry which is preliminary data.</text>
</comment>
<sequence>MSAEKAKKELELSNLPSDGISSIVFHPLERDKLLVTSWDKGVRLYDVTKDEL</sequence>
<organism evidence="1 2">
    <name type="scientific">Spiromyces aspiralis</name>
    <dbReference type="NCBI Taxonomy" id="68401"/>
    <lineage>
        <taxon>Eukaryota</taxon>
        <taxon>Fungi</taxon>
        <taxon>Fungi incertae sedis</taxon>
        <taxon>Zoopagomycota</taxon>
        <taxon>Kickxellomycotina</taxon>
        <taxon>Kickxellomycetes</taxon>
        <taxon>Kickxellales</taxon>
        <taxon>Kickxellaceae</taxon>
        <taxon>Spiromyces</taxon>
    </lineage>
</organism>
<name>A0ACC1HCD7_9FUNG</name>
<keyword evidence="2" id="KW-1185">Reference proteome</keyword>
<evidence type="ECO:0000313" key="2">
    <source>
        <dbReference type="Proteomes" id="UP001145114"/>
    </source>
</evidence>
<reference evidence="1" key="1">
    <citation type="submission" date="2022-06" db="EMBL/GenBank/DDBJ databases">
        <title>Phylogenomic reconstructions and comparative analyses of Kickxellomycotina fungi.</title>
        <authorList>
            <person name="Reynolds N.K."/>
            <person name="Stajich J.E."/>
            <person name="Barry K."/>
            <person name="Grigoriev I.V."/>
            <person name="Crous P."/>
            <person name="Smith M.E."/>
        </authorList>
    </citation>
    <scope>NUCLEOTIDE SEQUENCE</scope>
    <source>
        <strain evidence="1">RSA 2271</strain>
    </source>
</reference>
<gene>
    <name evidence="1" type="ORF">EV182_005969</name>
</gene>
<dbReference type="Proteomes" id="UP001145114">
    <property type="component" value="Unassembled WGS sequence"/>
</dbReference>
<evidence type="ECO:0000313" key="1">
    <source>
        <dbReference type="EMBL" id="KAJ1673060.1"/>
    </source>
</evidence>
<accession>A0ACC1HCD7</accession>
<protein>
    <submittedName>
        <fullName evidence="1">Uncharacterized protein</fullName>
    </submittedName>
</protein>
<dbReference type="EMBL" id="JAMZIH010007452">
    <property type="protein sequence ID" value="KAJ1673060.1"/>
    <property type="molecule type" value="Genomic_DNA"/>
</dbReference>
<feature type="non-terminal residue" evidence="1">
    <location>
        <position position="52"/>
    </location>
</feature>